<proteinExistence type="predicted"/>
<accession>A0A0A9AZ58</accession>
<organism evidence="1">
    <name type="scientific">Arundo donax</name>
    <name type="common">Giant reed</name>
    <name type="synonym">Donax arundinaceus</name>
    <dbReference type="NCBI Taxonomy" id="35708"/>
    <lineage>
        <taxon>Eukaryota</taxon>
        <taxon>Viridiplantae</taxon>
        <taxon>Streptophyta</taxon>
        <taxon>Embryophyta</taxon>
        <taxon>Tracheophyta</taxon>
        <taxon>Spermatophyta</taxon>
        <taxon>Magnoliopsida</taxon>
        <taxon>Liliopsida</taxon>
        <taxon>Poales</taxon>
        <taxon>Poaceae</taxon>
        <taxon>PACMAD clade</taxon>
        <taxon>Arundinoideae</taxon>
        <taxon>Arundineae</taxon>
        <taxon>Arundo</taxon>
    </lineage>
</organism>
<reference evidence="1" key="1">
    <citation type="submission" date="2014-09" db="EMBL/GenBank/DDBJ databases">
        <authorList>
            <person name="Magalhaes I.L.F."/>
            <person name="Oliveira U."/>
            <person name="Santos F.R."/>
            <person name="Vidigal T.H.D.A."/>
            <person name="Brescovit A.D."/>
            <person name="Santos A.J."/>
        </authorList>
    </citation>
    <scope>NUCLEOTIDE SEQUENCE</scope>
    <source>
        <tissue evidence="1">Shoot tissue taken approximately 20 cm above the soil surface</tissue>
    </source>
</reference>
<dbReference type="AlphaFoldDB" id="A0A0A9AZ58"/>
<protein>
    <submittedName>
        <fullName evidence="1">Uncharacterized protein</fullName>
    </submittedName>
</protein>
<reference evidence="1" key="2">
    <citation type="journal article" date="2015" name="Data Brief">
        <title>Shoot transcriptome of the giant reed, Arundo donax.</title>
        <authorList>
            <person name="Barrero R.A."/>
            <person name="Guerrero F.D."/>
            <person name="Moolhuijzen P."/>
            <person name="Goolsby J.A."/>
            <person name="Tidwell J."/>
            <person name="Bellgard S.E."/>
            <person name="Bellgard M.I."/>
        </authorList>
    </citation>
    <scope>NUCLEOTIDE SEQUENCE</scope>
    <source>
        <tissue evidence="1">Shoot tissue taken approximately 20 cm above the soil surface</tissue>
    </source>
</reference>
<name>A0A0A9AZ58_ARUDO</name>
<evidence type="ECO:0000313" key="1">
    <source>
        <dbReference type="EMBL" id="JAD54185.1"/>
    </source>
</evidence>
<dbReference type="EMBL" id="GBRH01243710">
    <property type="protein sequence ID" value="JAD54185.1"/>
    <property type="molecule type" value="Transcribed_RNA"/>
</dbReference>
<sequence length="24" mass="2698">MLSLVAIIHYVLIVNGMLQANFTH</sequence>